<dbReference type="PROSITE" id="PS50865">
    <property type="entry name" value="ZF_MYND_2"/>
    <property type="match status" value="1"/>
</dbReference>
<evidence type="ECO:0000256" key="1">
    <source>
        <dbReference type="ARBA" id="ARBA00022723"/>
    </source>
</evidence>
<keyword evidence="1" id="KW-0479">Metal-binding</keyword>
<dbReference type="OrthoDB" id="2880862at2759"/>
<evidence type="ECO:0000256" key="2">
    <source>
        <dbReference type="ARBA" id="ARBA00022771"/>
    </source>
</evidence>
<dbReference type="Proteomes" id="UP000813824">
    <property type="component" value="Unassembled WGS sequence"/>
</dbReference>
<reference evidence="7" key="1">
    <citation type="journal article" date="2021" name="New Phytol.">
        <title>Evolutionary innovations through gain and loss of genes in the ectomycorrhizal Boletales.</title>
        <authorList>
            <person name="Wu G."/>
            <person name="Miyauchi S."/>
            <person name="Morin E."/>
            <person name="Kuo A."/>
            <person name="Drula E."/>
            <person name="Varga T."/>
            <person name="Kohler A."/>
            <person name="Feng B."/>
            <person name="Cao Y."/>
            <person name="Lipzen A."/>
            <person name="Daum C."/>
            <person name="Hundley H."/>
            <person name="Pangilinan J."/>
            <person name="Johnson J."/>
            <person name="Barry K."/>
            <person name="LaButti K."/>
            <person name="Ng V."/>
            <person name="Ahrendt S."/>
            <person name="Min B."/>
            <person name="Choi I.G."/>
            <person name="Park H."/>
            <person name="Plett J.M."/>
            <person name="Magnuson J."/>
            <person name="Spatafora J.W."/>
            <person name="Nagy L.G."/>
            <person name="Henrissat B."/>
            <person name="Grigoriev I.V."/>
            <person name="Yang Z.L."/>
            <person name="Xu J."/>
            <person name="Martin F.M."/>
        </authorList>
    </citation>
    <scope>NUCLEOTIDE SEQUENCE</scope>
    <source>
        <strain evidence="7">KKN 215</strain>
    </source>
</reference>
<evidence type="ECO:0000256" key="5">
    <source>
        <dbReference type="SAM" id="MobiDB-lite"/>
    </source>
</evidence>
<dbReference type="AlphaFoldDB" id="A0A8K0UYP3"/>
<keyword evidence="2 4" id="KW-0863">Zinc-finger</keyword>
<dbReference type="InterPro" id="IPR011990">
    <property type="entry name" value="TPR-like_helical_dom_sf"/>
</dbReference>
<evidence type="ECO:0000256" key="3">
    <source>
        <dbReference type="ARBA" id="ARBA00022833"/>
    </source>
</evidence>
<accession>A0A8K0UYP3</accession>
<dbReference type="Gene3D" id="6.10.140.2220">
    <property type="match status" value="1"/>
</dbReference>
<dbReference type="EMBL" id="JAEVFJ010000003">
    <property type="protein sequence ID" value="KAH8106247.1"/>
    <property type="molecule type" value="Genomic_DNA"/>
</dbReference>
<dbReference type="Pfam" id="PF01753">
    <property type="entry name" value="zf-MYND"/>
    <property type="match status" value="1"/>
</dbReference>
<feature type="region of interest" description="Disordered" evidence="5">
    <location>
        <begin position="308"/>
        <end position="327"/>
    </location>
</feature>
<evidence type="ECO:0000259" key="6">
    <source>
        <dbReference type="PROSITE" id="PS50865"/>
    </source>
</evidence>
<gene>
    <name evidence="7" type="ORF">BXZ70DRAFT_918821</name>
</gene>
<protein>
    <recommendedName>
        <fullName evidence="6">MYND-type domain-containing protein</fullName>
    </recommendedName>
</protein>
<keyword evidence="8" id="KW-1185">Reference proteome</keyword>
<dbReference type="SUPFAM" id="SSF48452">
    <property type="entry name" value="TPR-like"/>
    <property type="match status" value="1"/>
</dbReference>
<keyword evidence="3" id="KW-0862">Zinc</keyword>
<evidence type="ECO:0000313" key="7">
    <source>
        <dbReference type="EMBL" id="KAH8106247.1"/>
    </source>
</evidence>
<dbReference type="InterPro" id="IPR002893">
    <property type="entry name" value="Znf_MYND"/>
</dbReference>
<evidence type="ECO:0000313" key="8">
    <source>
        <dbReference type="Proteomes" id="UP000813824"/>
    </source>
</evidence>
<dbReference type="GO" id="GO:0008270">
    <property type="term" value="F:zinc ion binding"/>
    <property type="evidence" value="ECO:0007669"/>
    <property type="project" value="UniProtKB-KW"/>
</dbReference>
<feature type="domain" description="MYND-type" evidence="6">
    <location>
        <begin position="244"/>
        <end position="282"/>
    </location>
</feature>
<name>A0A8K0UYP3_9AGAR</name>
<organism evidence="7 8">
    <name type="scientific">Cristinia sonorae</name>
    <dbReference type="NCBI Taxonomy" id="1940300"/>
    <lineage>
        <taxon>Eukaryota</taxon>
        <taxon>Fungi</taxon>
        <taxon>Dikarya</taxon>
        <taxon>Basidiomycota</taxon>
        <taxon>Agaricomycotina</taxon>
        <taxon>Agaricomycetes</taxon>
        <taxon>Agaricomycetidae</taxon>
        <taxon>Agaricales</taxon>
        <taxon>Pleurotineae</taxon>
        <taxon>Stephanosporaceae</taxon>
        <taxon>Cristinia</taxon>
    </lineage>
</organism>
<evidence type="ECO:0000256" key="4">
    <source>
        <dbReference type="PROSITE-ProRule" id="PRU00134"/>
    </source>
</evidence>
<proteinExistence type="predicted"/>
<dbReference type="SUPFAM" id="SSF144232">
    <property type="entry name" value="HIT/MYND zinc finger-like"/>
    <property type="match status" value="1"/>
</dbReference>
<sequence>MELLKTAESRGRENLMTILSSNCFEDGSKEVGQFWYIIQTRPYMRILHNMARISVEGKAYDKAVETVIEMLRLCEADNIGIREWLASLLIRVGRFEDALSFAQVWIDPRRPDIVPRGGCHFKPPSSQPLTAVKMSHMPSPWLRACFLYDAALAAFKLWGDCKLARQYLLLAAKQNPIILVKIMAKTAQQKTLNNSSRAMNSPEDASDYLWLAQDLWMDPEVWTWAQSQRDVKMLLVKKCSRKGCSNVEEDVAQFKRCGACHQVWYCGRDCQKADWKEHKQPCDEHIRYKATMKSITDGTPMPKGMEPFMGRGDQPGIVFNHTPTSRA</sequence>
<comment type="caution">
    <text evidence="7">The sequence shown here is derived from an EMBL/GenBank/DDBJ whole genome shotgun (WGS) entry which is preliminary data.</text>
</comment>